<feature type="compositionally biased region" description="Basic and acidic residues" evidence="1">
    <location>
        <begin position="160"/>
        <end position="173"/>
    </location>
</feature>
<protein>
    <submittedName>
        <fullName evidence="2">Uncharacterized protein</fullName>
    </submittedName>
</protein>
<feature type="compositionally biased region" description="Acidic residues" evidence="1">
    <location>
        <begin position="143"/>
        <end position="159"/>
    </location>
</feature>
<reference evidence="2" key="1">
    <citation type="journal article" date="2014" name="Front. Microbiol.">
        <title>High frequency of phylogenetically diverse reductive dehalogenase-homologous genes in deep subseafloor sedimentary metagenomes.</title>
        <authorList>
            <person name="Kawai M."/>
            <person name="Futagami T."/>
            <person name="Toyoda A."/>
            <person name="Takaki Y."/>
            <person name="Nishi S."/>
            <person name="Hori S."/>
            <person name="Arai W."/>
            <person name="Tsubouchi T."/>
            <person name="Morono Y."/>
            <person name="Uchiyama I."/>
            <person name="Ito T."/>
            <person name="Fujiyama A."/>
            <person name="Inagaki F."/>
            <person name="Takami H."/>
        </authorList>
    </citation>
    <scope>NUCLEOTIDE SEQUENCE</scope>
    <source>
        <strain evidence="2">Expedition CK06-06</strain>
    </source>
</reference>
<feature type="region of interest" description="Disordered" evidence="1">
    <location>
        <begin position="119"/>
        <end position="188"/>
    </location>
</feature>
<feature type="compositionally biased region" description="Basic and acidic residues" evidence="1">
    <location>
        <begin position="132"/>
        <end position="142"/>
    </location>
</feature>
<name>X0VVA5_9ZZZZ</name>
<dbReference type="EMBL" id="BARS01035075">
    <property type="protein sequence ID" value="GAG15042.1"/>
    <property type="molecule type" value="Genomic_DNA"/>
</dbReference>
<accession>X0VVA5</accession>
<dbReference type="AlphaFoldDB" id="X0VVA5"/>
<feature type="compositionally biased region" description="Acidic residues" evidence="1">
    <location>
        <begin position="122"/>
        <end position="131"/>
    </location>
</feature>
<comment type="caution">
    <text evidence="2">The sequence shown here is derived from an EMBL/GenBank/DDBJ whole genome shotgun (WGS) entry which is preliminary data.</text>
</comment>
<evidence type="ECO:0000256" key="1">
    <source>
        <dbReference type="SAM" id="MobiDB-lite"/>
    </source>
</evidence>
<sequence length="198" mass="23013">MTIPDKVLEFAKKGELYHDLIEQFKIRLSVDEGLLDEEVKGLLKEAKGEILKLRGNLDESIAKQLETINDAQELAAELYLRRKCDGLTEGQKKRVLEMLSGIKDRAEIDRKFDIVLETYDSKDEEEEEEDEDAKKEMDKENKEEDEDAEENADKEEEEEDKKKKDVKEGKTTDDGLNEDSPFKQHLNQYVQILKEGKF</sequence>
<proteinExistence type="predicted"/>
<gene>
    <name evidence="2" type="ORF">S01H1_54094</name>
</gene>
<organism evidence="2">
    <name type="scientific">marine sediment metagenome</name>
    <dbReference type="NCBI Taxonomy" id="412755"/>
    <lineage>
        <taxon>unclassified sequences</taxon>
        <taxon>metagenomes</taxon>
        <taxon>ecological metagenomes</taxon>
    </lineage>
</organism>
<evidence type="ECO:0000313" key="2">
    <source>
        <dbReference type="EMBL" id="GAG15042.1"/>
    </source>
</evidence>